<evidence type="ECO:0000256" key="1">
    <source>
        <dbReference type="ARBA" id="ARBA00010641"/>
    </source>
</evidence>
<name>A0A917TW37_9BACI</name>
<dbReference type="InterPro" id="IPR013324">
    <property type="entry name" value="RNA_pol_sigma_r3/r4-like"/>
</dbReference>
<dbReference type="Pfam" id="PF08281">
    <property type="entry name" value="Sigma70_r4_2"/>
    <property type="match status" value="1"/>
</dbReference>
<dbReference type="InterPro" id="IPR013249">
    <property type="entry name" value="RNA_pol_sigma70_r4_t2"/>
</dbReference>
<dbReference type="InterPro" id="IPR036388">
    <property type="entry name" value="WH-like_DNA-bd_sf"/>
</dbReference>
<dbReference type="InterPro" id="IPR013325">
    <property type="entry name" value="RNA_pol_sigma_r2"/>
</dbReference>
<dbReference type="Pfam" id="PF04542">
    <property type="entry name" value="Sigma70_r2"/>
    <property type="match status" value="1"/>
</dbReference>
<dbReference type="Gene3D" id="1.10.1740.10">
    <property type="match status" value="1"/>
</dbReference>
<keyword evidence="2" id="KW-0805">Transcription regulation</keyword>
<comment type="similarity">
    <text evidence="1">Belongs to the sigma-70 factor family. ECF subfamily.</text>
</comment>
<reference evidence="7" key="1">
    <citation type="journal article" date="2014" name="Int. J. Syst. Evol. Microbiol.">
        <title>Complete genome sequence of Corynebacterium casei LMG S-19264T (=DSM 44701T), isolated from a smear-ripened cheese.</title>
        <authorList>
            <consortium name="US DOE Joint Genome Institute (JGI-PGF)"/>
            <person name="Walter F."/>
            <person name="Albersmeier A."/>
            <person name="Kalinowski J."/>
            <person name="Ruckert C."/>
        </authorList>
    </citation>
    <scope>NUCLEOTIDE SEQUENCE</scope>
    <source>
        <strain evidence="7">CGMCC 1.6333</strain>
    </source>
</reference>
<keyword evidence="4" id="KW-0804">Transcription</keyword>
<dbReference type="PANTHER" id="PTHR43133:SF60">
    <property type="entry name" value="RNA POLYMERASE SIGMA FACTOR SIGV"/>
    <property type="match status" value="1"/>
</dbReference>
<organism evidence="7 8">
    <name type="scientific">Paraliobacillus quinghaiensis</name>
    <dbReference type="NCBI Taxonomy" id="470815"/>
    <lineage>
        <taxon>Bacteria</taxon>
        <taxon>Bacillati</taxon>
        <taxon>Bacillota</taxon>
        <taxon>Bacilli</taxon>
        <taxon>Bacillales</taxon>
        <taxon>Bacillaceae</taxon>
        <taxon>Paraliobacillus</taxon>
    </lineage>
</organism>
<dbReference type="AlphaFoldDB" id="A0A917TW37"/>
<evidence type="ECO:0000256" key="2">
    <source>
        <dbReference type="ARBA" id="ARBA00023015"/>
    </source>
</evidence>
<dbReference type="GO" id="GO:0003677">
    <property type="term" value="F:DNA binding"/>
    <property type="evidence" value="ECO:0007669"/>
    <property type="project" value="InterPro"/>
</dbReference>
<dbReference type="GO" id="GO:0006352">
    <property type="term" value="P:DNA-templated transcription initiation"/>
    <property type="evidence" value="ECO:0007669"/>
    <property type="project" value="InterPro"/>
</dbReference>
<dbReference type="NCBIfam" id="TIGR02937">
    <property type="entry name" value="sigma70-ECF"/>
    <property type="match status" value="1"/>
</dbReference>
<dbReference type="GO" id="GO:0016987">
    <property type="term" value="F:sigma factor activity"/>
    <property type="evidence" value="ECO:0007669"/>
    <property type="project" value="UniProtKB-KW"/>
</dbReference>
<evidence type="ECO:0000259" key="6">
    <source>
        <dbReference type="Pfam" id="PF08281"/>
    </source>
</evidence>
<feature type="domain" description="RNA polymerase sigma factor 70 region 4 type 2" evidence="6">
    <location>
        <begin position="113"/>
        <end position="165"/>
    </location>
</feature>
<dbReference type="PANTHER" id="PTHR43133">
    <property type="entry name" value="RNA POLYMERASE ECF-TYPE SIGMA FACTO"/>
    <property type="match status" value="1"/>
</dbReference>
<dbReference type="RefSeq" id="WP_162879203.1">
    <property type="nucleotide sequence ID" value="NZ_BMLG01000019.1"/>
</dbReference>
<dbReference type="InterPro" id="IPR014284">
    <property type="entry name" value="RNA_pol_sigma-70_dom"/>
</dbReference>
<proteinExistence type="inferred from homology"/>
<evidence type="ECO:0000313" key="7">
    <source>
        <dbReference type="EMBL" id="GGM38846.1"/>
    </source>
</evidence>
<dbReference type="Gene3D" id="1.10.10.10">
    <property type="entry name" value="Winged helix-like DNA-binding domain superfamily/Winged helix DNA-binding domain"/>
    <property type="match status" value="1"/>
</dbReference>
<gene>
    <name evidence="7" type="ORF">GCM10011351_26220</name>
</gene>
<protein>
    <submittedName>
        <fullName evidence="7">RNA polymerase subunit sigma</fullName>
    </submittedName>
</protein>
<accession>A0A917TW37</accession>
<evidence type="ECO:0000313" key="8">
    <source>
        <dbReference type="Proteomes" id="UP000618460"/>
    </source>
</evidence>
<dbReference type="EMBL" id="BMLG01000019">
    <property type="protein sequence ID" value="GGM38846.1"/>
    <property type="molecule type" value="Genomic_DNA"/>
</dbReference>
<keyword evidence="8" id="KW-1185">Reference proteome</keyword>
<dbReference type="InterPro" id="IPR007627">
    <property type="entry name" value="RNA_pol_sigma70_r2"/>
</dbReference>
<evidence type="ECO:0000256" key="3">
    <source>
        <dbReference type="ARBA" id="ARBA00023082"/>
    </source>
</evidence>
<reference evidence="7" key="2">
    <citation type="submission" date="2020-09" db="EMBL/GenBank/DDBJ databases">
        <authorList>
            <person name="Sun Q."/>
            <person name="Zhou Y."/>
        </authorList>
    </citation>
    <scope>NUCLEOTIDE SEQUENCE</scope>
    <source>
        <strain evidence="7">CGMCC 1.6333</strain>
    </source>
</reference>
<feature type="domain" description="RNA polymerase sigma-70 region 2" evidence="5">
    <location>
        <begin position="16"/>
        <end position="79"/>
    </location>
</feature>
<dbReference type="Proteomes" id="UP000618460">
    <property type="component" value="Unassembled WGS sequence"/>
</dbReference>
<evidence type="ECO:0000259" key="5">
    <source>
        <dbReference type="Pfam" id="PF04542"/>
    </source>
</evidence>
<dbReference type="SUPFAM" id="SSF88659">
    <property type="entry name" value="Sigma3 and sigma4 domains of RNA polymerase sigma factors"/>
    <property type="match status" value="1"/>
</dbReference>
<dbReference type="CDD" id="cd06171">
    <property type="entry name" value="Sigma70_r4"/>
    <property type="match status" value="1"/>
</dbReference>
<comment type="caution">
    <text evidence="7">The sequence shown here is derived from an EMBL/GenBank/DDBJ whole genome shotgun (WGS) entry which is preliminary data.</text>
</comment>
<keyword evidence="3" id="KW-0731">Sigma factor</keyword>
<dbReference type="SUPFAM" id="SSF88946">
    <property type="entry name" value="Sigma2 domain of RNA polymerase sigma factors"/>
    <property type="match status" value="1"/>
</dbReference>
<sequence length="173" mass="20304">MKGFFRIAGMNYEDVITEYGTGIKQVAYSYVKDKQIAEDITQETFIRCLTKGNKFKREASLRTWLYQIAINLSKDHLRNVYNKRVTTNNELVQSIENKTPSAESIALTNSDKRDITDYILALPEKYREIIILFYFKEFKTIEIAKVLNISENTVKTRLRRSRELLKEGMDKNE</sequence>
<dbReference type="InterPro" id="IPR039425">
    <property type="entry name" value="RNA_pol_sigma-70-like"/>
</dbReference>
<evidence type="ECO:0000256" key="4">
    <source>
        <dbReference type="ARBA" id="ARBA00023163"/>
    </source>
</evidence>